<evidence type="ECO:0000313" key="6">
    <source>
        <dbReference type="Proteomes" id="UP000029120"/>
    </source>
</evidence>
<feature type="region of interest" description="Disordered" evidence="4">
    <location>
        <begin position="109"/>
        <end position="171"/>
    </location>
</feature>
<protein>
    <recommendedName>
        <fullName evidence="7">30S ribosomal protein S21, chloroplastic</fullName>
    </recommendedName>
</protein>
<evidence type="ECO:0000256" key="2">
    <source>
        <dbReference type="ARBA" id="ARBA00022980"/>
    </source>
</evidence>
<dbReference type="Gramene" id="KFK28045">
    <property type="protein sequence ID" value="KFK28045"/>
    <property type="gene ID" value="AALP_AA8G464400"/>
</dbReference>
<evidence type="ECO:0000256" key="4">
    <source>
        <dbReference type="SAM" id="MobiDB-lite"/>
    </source>
</evidence>
<evidence type="ECO:0008006" key="7">
    <source>
        <dbReference type="Google" id="ProtNLM"/>
    </source>
</evidence>
<proteinExistence type="inferred from homology"/>
<organism evidence="5 6">
    <name type="scientific">Arabis alpina</name>
    <name type="common">Alpine rock-cress</name>
    <dbReference type="NCBI Taxonomy" id="50452"/>
    <lineage>
        <taxon>Eukaryota</taxon>
        <taxon>Viridiplantae</taxon>
        <taxon>Streptophyta</taxon>
        <taxon>Embryophyta</taxon>
        <taxon>Tracheophyta</taxon>
        <taxon>Spermatophyta</taxon>
        <taxon>Magnoliopsida</taxon>
        <taxon>eudicotyledons</taxon>
        <taxon>Gunneridae</taxon>
        <taxon>Pentapetalae</taxon>
        <taxon>rosids</taxon>
        <taxon>malvids</taxon>
        <taxon>Brassicales</taxon>
        <taxon>Brassicaceae</taxon>
        <taxon>Arabideae</taxon>
        <taxon>Arabis</taxon>
    </lineage>
</organism>
<feature type="compositionally biased region" description="Basic residues" evidence="4">
    <location>
        <begin position="114"/>
        <end position="133"/>
    </location>
</feature>
<sequence length="171" mass="19854">MASLSGLLSPSLSPSPANLKPRSSSQCTFPSSVSQQLKITTKSLFRSVNDDVINTSFANANLMFYKSSFYNVEFVPKEGESEEQLVNDFKRSVFRAGVLQEARRRRFFENSQEKRKRKHKEAAKKYRKRRPIPKPKANSTPEISKKRQVEEEDDNWELPPEDFEIPYTNRF</sequence>
<dbReference type="PANTHER" id="PTHR21109">
    <property type="entry name" value="MITOCHONDRIAL 28S RIBOSOMAL PROTEIN S21"/>
    <property type="match status" value="1"/>
</dbReference>
<feature type="compositionally biased region" description="Low complexity" evidence="4">
    <location>
        <begin position="1"/>
        <end position="16"/>
    </location>
</feature>
<dbReference type="GO" id="GO:0003735">
    <property type="term" value="F:structural constituent of ribosome"/>
    <property type="evidence" value="ECO:0007669"/>
    <property type="project" value="InterPro"/>
</dbReference>
<dbReference type="OMA" id="DNWELPP"/>
<reference evidence="6" key="1">
    <citation type="journal article" date="2015" name="Nat. Plants">
        <title>Genome expansion of Arabis alpina linked with retrotransposition and reduced symmetric DNA methylation.</title>
        <authorList>
            <person name="Willing E.M."/>
            <person name="Rawat V."/>
            <person name="Mandakova T."/>
            <person name="Maumus F."/>
            <person name="James G.V."/>
            <person name="Nordstroem K.J."/>
            <person name="Becker C."/>
            <person name="Warthmann N."/>
            <person name="Chica C."/>
            <person name="Szarzynska B."/>
            <person name="Zytnicki M."/>
            <person name="Albani M.C."/>
            <person name="Kiefer C."/>
            <person name="Bergonzi S."/>
            <person name="Castaings L."/>
            <person name="Mateos J.L."/>
            <person name="Berns M.C."/>
            <person name="Bujdoso N."/>
            <person name="Piofczyk T."/>
            <person name="de Lorenzo L."/>
            <person name="Barrero-Sicilia C."/>
            <person name="Mateos I."/>
            <person name="Piednoel M."/>
            <person name="Hagmann J."/>
            <person name="Chen-Min-Tao R."/>
            <person name="Iglesias-Fernandez R."/>
            <person name="Schuster S.C."/>
            <person name="Alonso-Blanco C."/>
            <person name="Roudier F."/>
            <person name="Carbonero P."/>
            <person name="Paz-Ares J."/>
            <person name="Davis S.J."/>
            <person name="Pecinka A."/>
            <person name="Quesneville H."/>
            <person name="Colot V."/>
            <person name="Lysak M.A."/>
            <person name="Weigel D."/>
            <person name="Coupland G."/>
            <person name="Schneeberger K."/>
        </authorList>
    </citation>
    <scope>NUCLEOTIDE SEQUENCE [LARGE SCALE GENOMIC DNA]</scope>
    <source>
        <strain evidence="6">cv. Pajares</strain>
    </source>
</reference>
<dbReference type="EMBL" id="CM002876">
    <property type="protein sequence ID" value="KFK28045.1"/>
    <property type="molecule type" value="Genomic_DNA"/>
</dbReference>
<accession>A0A087GDU3</accession>
<evidence type="ECO:0000256" key="3">
    <source>
        <dbReference type="ARBA" id="ARBA00023274"/>
    </source>
</evidence>
<feature type="compositionally biased region" description="Acidic residues" evidence="4">
    <location>
        <begin position="150"/>
        <end position="164"/>
    </location>
</feature>
<dbReference type="OrthoDB" id="785538at2759"/>
<dbReference type="InterPro" id="IPR001911">
    <property type="entry name" value="Ribosomal_bS21"/>
</dbReference>
<dbReference type="GO" id="GO:1990904">
    <property type="term" value="C:ribonucleoprotein complex"/>
    <property type="evidence" value="ECO:0007669"/>
    <property type="project" value="UniProtKB-KW"/>
</dbReference>
<dbReference type="GO" id="GO:0006412">
    <property type="term" value="P:translation"/>
    <property type="evidence" value="ECO:0007669"/>
    <property type="project" value="InterPro"/>
</dbReference>
<dbReference type="GO" id="GO:0005840">
    <property type="term" value="C:ribosome"/>
    <property type="evidence" value="ECO:0007669"/>
    <property type="project" value="UniProtKB-KW"/>
</dbReference>
<dbReference type="PANTHER" id="PTHR21109:SF18">
    <property type="entry name" value="(RAPE) HYPOTHETICAL PROTEIN"/>
    <property type="match status" value="1"/>
</dbReference>
<dbReference type="AlphaFoldDB" id="A0A087GDU3"/>
<feature type="region of interest" description="Disordered" evidence="4">
    <location>
        <begin position="1"/>
        <end position="29"/>
    </location>
</feature>
<gene>
    <name evidence="5" type="ordered locus">AALP_Aa8g464400</name>
</gene>
<dbReference type="InterPro" id="IPR038380">
    <property type="entry name" value="Ribosomal_bS21_sf"/>
</dbReference>
<dbReference type="Pfam" id="PF01165">
    <property type="entry name" value="Ribosomal_S21"/>
    <property type="match status" value="1"/>
</dbReference>
<evidence type="ECO:0000313" key="5">
    <source>
        <dbReference type="EMBL" id="KFK28045.1"/>
    </source>
</evidence>
<keyword evidence="3" id="KW-0687">Ribonucleoprotein</keyword>
<keyword evidence="2" id="KW-0689">Ribosomal protein</keyword>
<dbReference type="PRINTS" id="PR00976">
    <property type="entry name" value="RIBOSOMALS21"/>
</dbReference>
<dbReference type="NCBIfam" id="TIGR00030">
    <property type="entry name" value="S21p"/>
    <property type="match status" value="1"/>
</dbReference>
<evidence type="ECO:0000256" key="1">
    <source>
        <dbReference type="ARBA" id="ARBA00006640"/>
    </source>
</evidence>
<keyword evidence="6" id="KW-1185">Reference proteome</keyword>
<dbReference type="Gene3D" id="1.20.5.1150">
    <property type="entry name" value="Ribosomal protein S8"/>
    <property type="match status" value="1"/>
</dbReference>
<dbReference type="Proteomes" id="UP000029120">
    <property type="component" value="Chromosome 8"/>
</dbReference>
<dbReference type="HAMAP" id="MF_00358">
    <property type="entry name" value="Ribosomal_bS21"/>
    <property type="match status" value="1"/>
</dbReference>
<name>A0A087GDU3_ARAAL</name>
<comment type="similarity">
    <text evidence="1">Belongs to the bacterial ribosomal protein bS21 family.</text>
</comment>